<dbReference type="Pfam" id="PF00141">
    <property type="entry name" value="peroxidase"/>
    <property type="match status" value="2"/>
</dbReference>
<evidence type="ECO:0000256" key="3">
    <source>
        <dbReference type="ARBA" id="ARBA00022723"/>
    </source>
</evidence>
<dbReference type="PeroxiBase" id="7277">
    <property type="entry name" value="EgraAPx-CcP01"/>
</dbReference>
<dbReference type="SMR" id="Q8LP26"/>
<evidence type="ECO:0000256" key="5">
    <source>
        <dbReference type="ARBA" id="ARBA00023004"/>
    </source>
</evidence>
<keyword evidence="3" id="KW-0479">Metal-binding</keyword>
<evidence type="ECO:0000259" key="8">
    <source>
        <dbReference type="PROSITE" id="PS50873"/>
    </source>
</evidence>
<gene>
    <name evidence="9" type="primary">apx</name>
</gene>
<evidence type="ECO:0000256" key="1">
    <source>
        <dbReference type="ARBA" id="ARBA00022559"/>
    </source>
</evidence>
<dbReference type="PANTHER" id="PTHR31356:SF66">
    <property type="entry name" value="CATALASE-PEROXIDASE"/>
    <property type="match status" value="1"/>
</dbReference>
<sequence>MPAGLYDASLPMMAEHRRPAAAGQWVPLGAAALGALAALAAVALVWQPAPTETALFPRLGHRSRVAATPSTAPRAARAQHPPLPAARLPAAAAPRRDVALHAELPTWVPDFVKGLLEPPQPPYTLAEIRQVPWGELRRDLKALVQEKQCAPILLRLAWHDAGTYDRASGTGGPRAAMQYPGGEAAHGANAGLDIARNLLQPIREKYPTVSTADLWALASVVAIEVAGGPVIPFRPGRRDAASAREAVEDGRLPDATRGPDHLRAVFGRMGLSDGEIVALSGAHTLGRAHVERSGFEGPWTEEPLKFDNTFFTNLLNKKWTLGTSSAGKPQYTDETGTLMMLPSDMALLEDPIFRSYMEKYAKDEVAYFRDFATAYQRLAELGVPELPVPWDEIRADVAALVAEKGCAPILIRLAWHDAGTYDQQSNTGGPRAVMRFPGGEAEHGSNNGLDIARGLLQPIVDKYSWVSTADLWAFASVVATEVSGGPKIPFRPGRRDAVTAKEAVERGRLPDATQTTNHLRDVFYRMGMTDEEIVALSGAHTMGRCHAERSGFEGPWTDNPLVFDNSYFKLLLERKWTAVTNSVGNLQFQDETGTLMMLTSDLALLMDPSFRKHVERFAADQDAFFRVYAGAYQKLTEGGCPFSKGAVPL</sequence>
<dbReference type="GO" id="GO:0034599">
    <property type="term" value="P:cellular response to oxidative stress"/>
    <property type="evidence" value="ECO:0007669"/>
    <property type="project" value="InterPro"/>
</dbReference>
<accession>Q8LP26</accession>
<organism evidence="9">
    <name type="scientific">Euglena gracilis</name>
    <dbReference type="NCBI Taxonomy" id="3039"/>
    <lineage>
        <taxon>Eukaryota</taxon>
        <taxon>Discoba</taxon>
        <taxon>Euglenozoa</taxon>
        <taxon>Euglenida</taxon>
        <taxon>Spirocuta</taxon>
        <taxon>Euglenophyceae</taxon>
        <taxon>Euglenales</taxon>
        <taxon>Euglenaceae</taxon>
        <taxon>Euglena</taxon>
    </lineage>
</organism>
<name>Q8LP26_EUGGR</name>
<dbReference type="FunFam" id="1.10.420.10:FF:000009">
    <property type="entry name" value="Ascorbate peroxidase"/>
    <property type="match status" value="2"/>
</dbReference>
<dbReference type="PRINTS" id="PR00458">
    <property type="entry name" value="PEROXIDASE"/>
</dbReference>
<keyword evidence="1 9" id="KW-0575">Peroxidase</keyword>
<dbReference type="PANTHER" id="PTHR31356">
    <property type="entry name" value="THYLAKOID LUMENAL 29 KDA PROTEIN, CHLOROPLASTIC-RELATED"/>
    <property type="match status" value="1"/>
</dbReference>
<dbReference type="GO" id="GO:0042744">
    <property type="term" value="P:hydrogen peroxide catabolic process"/>
    <property type="evidence" value="ECO:0007669"/>
    <property type="project" value="TreeGrafter"/>
</dbReference>
<feature type="domain" description="Plant heme peroxidase family profile" evidence="8">
    <location>
        <begin position="466"/>
        <end position="649"/>
    </location>
</feature>
<keyword evidence="7" id="KW-1133">Transmembrane helix</keyword>
<feature type="domain" description="Plant heme peroxidase family profile" evidence="8">
    <location>
        <begin position="192"/>
        <end position="401"/>
    </location>
</feature>
<comment type="similarity">
    <text evidence="6">Belongs to the peroxidase family.</text>
</comment>
<dbReference type="PROSITE" id="PS50873">
    <property type="entry name" value="PEROXIDASE_4"/>
    <property type="match status" value="2"/>
</dbReference>
<evidence type="ECO:0000313" key="9">
    <source>
        <dbReference type="EMBL" id="BAC05484.2"/>
    </source>
</evidence>
<proteinExistence type="evidence at transcript level"/>
<dbReference type="GO" id="GO:0016688">
    <property type="term" value="F:L-ascorbate peroxidase activity"/>
    <property type="evidence" value="ECO:0007669"/>
    <property type="project" value="UniProtKB-EC"/>
</dbReference>
<evidence type="ECO:0000256" key="7">
    <source>
        <dbReference type="SAM" id="Phobius"/>
    </source>
</evidence>
<dbReference type="InterPro" id="IPR002207">
    <property type="entry name" value="Peroxidase_I"/>
</dbReference>
<dbReference type="InterPro" id="IPR019793">
    <property type="entry name" value="Peroxidases_heam-ligand_BS"/>
</dbReference>
<dbReference type="PROSITE" id="PS00436">
    <property type="entry name" value="PEROXIDASE_2"/>
    <property type="match status" value="2"/>
</dbReference>
<keyword evidence="2" id="KW-0349">Heme</keyword>
<dbReference type="EMBL" id="AB077953">
    <property type="protein sequence ID" value="BAC05484.2"/>
    <property type="molecule type" value="mRNA"/>
</dbReference>
<evidence type="ECO:0000256" key="6">
    <source>
        <dbReference type="RuleBase" id="RU004241"/>
    </source>
</evidence>
<dbReference type="AlphaFoldDB" id="Q8LP26"/>
<protein>
    <submittedName>
        <fullName evidence="9">Ascorbate peroxidase</fullName>
        <ecNumber evidence="9">1.11.1.11</ecNumber>
    </submittedName>
</protein>
<dbReference type="Gene3D" id="1.10.420.10">
    <property type="entry name" value="Peroxidase, domain 2"/>
    <property type="match status" value="2"/>
</dbReference>
<keyword evidence="7" id="KW-0812">Transmembrane</keyword>
<dbReference type="InterPro" id="IPR002016">
    <property type="entry name" value="Haem_peroxidase"/>
</dbReference>
<dbReference type="PROSITE" id="PS00435">
    <property type="entry name" value="PEROXIDASE_1"/>
    <property type="match status" value="2"/>
</dbReference>
<dbReference type="GO" id="GO:0046872">
    <property type="term" value="F:metal ion binding"/>
    <property type="evidence" value="ECO:0007669"/>
    <property type="project" value="UniProtKB-KW"/>
</dbReference>
<keyword evidence="5" id="KW-0408">Iron</keyword>
<dbReference type="BRENDA" id="1.11.1.11">
    <property type="organism ID" value="2197"/>
</dbReference>
<dbReference type="SUPFAM" id="SSF48113">
    <property type="entry name" value="Heme-dependent peroxidases"/>
    <property type="match status" value="2"/>
</dbReference>
<dbReference type="CDD" id="cd00691">
    <property type="entry name" value="ascorbate_peroxidase"/>
    <property type="match status" value="2"/>
</dbReference>
<dbReference type="PRINTS" id="PR00459">
    <property type="entry name" value="ASPEROXIDASE"/>
</dbReference>
<keyword evidence="7" id="KW-0472">Membrane</keyword>
<evidence type="ECO:0000256" key="2">
    <source>
        <dbReference type="ARBA" id="ARBA00022617"/>
    </source>
</evidence>
<dbReference type="EC" id="1.11.1.11" evidence="9"/>
<evidence type="ECO:0000256" key="4">
    <source>
        <dbReference type="ARBA" id="ARBA00023002"/>
    </source>
</evidence>
<dbReference type="InterPro" id="IPR010255">
    <property type="entry name" value="Haem_peroxidase_sf"/>
</dbReference>
<dbReference type="InterPro" id="IPR019794">
    <property type="entry name" value="Peroxidases_AS"/>
</dbReference>
<feature type="transmembrane region" description="Helical" evidence="7">
    <location>
        <begin position="25"/>
        <end position="46"/>
    </location>
</feature>
<dbReference type="InterPro" id="IPR044831">
    <property type="entry name" value="Ccp1-like"/>
</dbReference>
<dbReference type="GO" id="GO:0000302">
    <property type="term" value="P:response to reactive oxygen species"/>
    <property type="evidence" value="ECO:0007669"/>
    <property type="project" value="TreeGrafter"/>
</dbReference>
<dbReference type="GO" id="GO:0020037">
    <property type="term" value="F:heme binding"/>
    <property type="evidence" value="ECO:0007669"/>
    <property type="project" value="InterPro"/>
</dbReference>
<reference evidence="9" key="1">
    <citation type="journal article" date="2010" name="Biochem. J.">
        <title>Euglena gracilis ascorbate peroxidase forms an intramolecular dimeric structure: its unique molecular characterization.</title>
        <authorList>
            <person name="Ishikawa T."/>
            <person name="Tajima N."/>
            <person name="Nishikawa H."/>
            <person name="Gao Y."/>
            <person name="Rapolu M."/>
            <person name="Shibata H."/>
            <person name="Sawa Y."/>
            <person name="Shigeoka S."/>
        </authorList>
    </citation>
    <scope>NUCLEOTIDE SEQUENCE</scope>
</reference>
<dbReference type="Gene3D" id="1.10.520.10">
    <property type="match status" value="2"/>
</dbReference>
<keyword evidence="4 9" id="KW-0560">Oxidoreductase</keyword>